<proteinExistence type="predicted"/>
<dbReference type="EMBL" id="JBGBPQ010000032">
    <property type="protein sequence ID" value="KAL1495354.1"/>
    <property type="molecule type" value="Genomic_DNA"/>
</dbReference>
<evidence type="ECO:0000313" key="3">
    <source>
        <dbReference type="Proteomes" id="UP001515480"/>
    </source>
</evidence>
<comment type="caution">
    <text evidence="2">The sequence shown here is derived from an EMBL/GenBank/DDBJ whole genome shotgun (WGS) entry which is preliminary data.</text>
</comment>
<evidence type="ECO:0000256" key="1">
    <source>
        <dbReference type="SAM" id="MobiDB-lite"/>
    </source>
</evidence>
<reference evidence="2 3" key="1">
    <citation type="journal article" date="2024" name="Science">
        <title>Giant polyketide synthase enzymes in the biosynthesis of giant marine polyether toxins.</title>
        <authorList>
            <person name="Fallon T.R."/>
            <person name="Shende V.V."/>
            <person name="Wierzbicki I.H."/>
            <person name="Pendleton A.L."/>
            <person name="Watervoot N.F."/>
            <person name="Auber R.P."/>
            <person name="Gonzalez D.J."/>
            <person name="Wisecaver J.H."/>
            <person name="Moore B.S."/>
        </authorList>
    </citation>
    <scope>NUCLEOTIDE SEQUENCE [LARGE SCALE GENOMIC DNA]</scope>
    <source>
        <strain evidence="2 3">12B1</strain>
    </source>
</reference>
<feature type="region of interest" description="Disordered" evidence="1">
    <location>
        <begin position="19"/>
        <end position="38"/>
    </location>
</feature>
<dbReference type="Proteomes" id="UP001515480">
    <property type="component" value="Unassembled WGS sequence"/>
</dbReference>
<accession>A0AB34IBS5</accession>
<sequence length="208" mass="22739">MCQLWDCCLSEEDAALKAKRGIDRGPTPQEMEEPLDQRPWTEYDVQGSKQQRPPFKACTVKMGVVCGPPCCVVECQWPEWLCGPDADQTCDVCCRCDLGRAKLCCCAGPQCNDTSCCSCFGSCCSCCSCCYGNKPKITVQEACECDCLSNACGPRYAGCQLCCCHCSCVQCPPCLTYCCCCKEETLFMDGDLKPIKAPEAATMVRNET</sequence>
<protein>
    <submittedName>
        <fullName evidence="2">Uncharacterized protein</fullName>
    </submittedName>
</protein>
<gene>
    <name evidence="2" type="ORF">AB1Y20_016723</name>
</gene>
<name>A0AB34IBS5_PRYPA</name>
<evidence type="ECO:0000313" key="2">
    <source>
        <dbReference type="EMBL" id="KAL1495354.1"/>
    </source>
</evidence>
<keyword evidence="3" id="KW-1185">Reference proteome</keyword>
<organism evidence="2 3">
    <name type="scientific">Prymnesium parvum</name>
    <name type="common">Toxic golden alga</name>
    <dbReference type="NCBI Taxonomy" id="97485"/>
    <lineage>
        <taxon>Eukaryota</taxon>
        <taxon>Haptista</taxon>
        <taxon>Haptophyta</taxon>
        <taxon>Prymnesiophyceae</taxon>
        <taxon>Prymnesiales</taxon>
        <taxon>Prymnesiaceae</taxon>
        <taxon>Prymnesium</taxon>
    </lineage>
</organism>
<dbReference type="AlphaFoldDB" id="A0AB34IBS5"/>